<reference evidence="1 2" key="1">
    <citation type="submission" date="2024-09" db="EMBL/GenBank/DDBJ databases">
        <authorList>
            <person name="Sun Q."/>
            <person name="Mori K."/>
        </authorList>
    </citation>
    <scope>NUCLEOTIDE SEQUENCE [LARGE SCALE GENOMIC DNA]</scope>
    <source>
        <strain evidence="1 2">CCM 7759</strain>
    </source>
</reference>
<comment type="caution">
    <text evidence="1">The sequence shown here is derived from an EMBL/GenBank/DDBJ whole genome shotgun (WGS) entry which is preliminary data.</text>
</comment>
<evidence type="ECO:0000313" key="2">
    <source>
        <dbReference type="Proteomes" id="UP001589776"/>
    </source>
</evidence>
<gene>
    <name evidence="1" type="ORF">ACFFK0_24615</name>
</gene>
<sequence>MLMVYGALMPLRVLEEIRFWKMQEREHTVVIRTLVPDLETPFVRLLEEWEGVFEKAEMAAVRLIEAAIRSGFWLPPQQQAQVNQLLIASASQSRLFIQHLMRMEQESVPIRTRPVVKTVLEHIIRESEYFLGVLQAGDPMLGLHAPPVPAGVSYTPSNMQELAYLHVQPSARA</sequence>
<dbReference type="InterPro" id="IPR021328">
    <property type="entry name" value="CotB-like"/>
</dbReference>
<name>A0ABV6DSQ0_9BACL</name>
<organism evidence="1 2">
    <name type="scientific">Paenibacillus chartarius</name>
    <dbReference type="NCBI Taxonomy" id="747481"/>
    <lineage>
        <taxon>Bacteria</taxon>
        <taxon>Bacillati</taxon>
        <taxon>Bacillota</taxon>
        <taxon>Bacilli</taxon>
        <taxon>Bacillales</taxon>
        <taxon>Paenibacillaceae</taxon>
        <taxon>Paenibacillus</taxon>
    </lineage>
</organism>
<dbReference type="RefSeq" id="WP_377473036.1">
    <property type="nucleotide sequence ID" value="NZ_JBHLWN010000099.1"/>
</dbReference>
<dbReference type="EMBL" id="JBHLWN010000099">
    <property type="protein sequence ID" value="MFC0215583.1"/>
    <property type="molecule type" value="Genomic_DNA"/>
</dbReference>
<accession>A0ABV6DSQ0</accession>
<proteinExistence type="predicted"/>
<dbReference type="Proteomes" id="UP001589776">
    <property type="component" value="Unassembled WGS sequence"/>
</dbReference>
<protein>
    <submittedName>
        <fullName evidence="1">DUF2935 domain-containing protein</fullName>
    </submittedName>
</protein>
<evidence type="ECO:0000313" key="1">
    <source>
        <dbReference type="EMBL" id="MFC0215583.1"/>
    </source>
</evidence>
<dbReference type="Gene3D" id="1.20.1260.120">
    <property type="entry name" value="Protein of unknown function DUF2935"/>
    <property type="match status" value="1"/>
</dbReference>
<dbReference type="SUPFAM" id="SSF158430">
    <property type="entry name" value="Bacillus cereus metalloprotein-like"/>
    <property type="match status" value="1"/>
</dbReference>
<keyword evidence="2" id="KW-1185">Reference proteome</keyword>
<dbReference type="Pfam" id="PF11155">
    <property type="entry name" value="DUF2935"/>
    <property type="match status" value="1"/>
</dbReference>